<keyword evidence="4" id="KW-1185">Reference proteome</keyword>
<accession>A0A5C5ZLZ0</accession>
<evidence type="ECO:0000313" key="3">
    <source>
        <dbReference type="EMBL" id="TWT88160.1"/>
    </source>
</evidence>
<dbReference type="InterPro" id="IPR013976">
    <property type="entry name" value="HDOD"/>
</dbReference>
<feature type="domain" description="HDOD" evidence="2">
    <location>
        <begin position="19"/>
        <end position="217"/>
    </location>
</feature>
<dbReference type="PANTHER" id="PTHR33525">
    <property type="match status" value="1"/>
</dbReference>
<dbReference type="EMBL" id="SJPQ01000002">
    <property type="protein sequence ID" value="TWT88160.1"/>
    <property type="molecule type" value="Genomic_DNA"/>
</dbReference>
<dbReference type="InterPro" id="IPR052340">
    <property type="entry name" value="RNase_Y/CdgJ"/>
</dbReference>
<name>A0A5C5ZLZ0_9BACT</name>
<dbReference type="SUPFAM" id="SSF109604">
    <property type="entry name" value="HD-domain/PDEase-like"/>
    <property type="match status" value="1"/>
</dbReference>
<sequence>MTEDLTPSLETVLAESQELYSLPAAAMEVLRLIRRPEIDVMALKETLERDPALTTKILRVVNSSMYGLSGQVSNLKQAIALLGIGPLKLLVLGFSLPPALFADQTADSLRRYWTESLNRATAARTIAEVYRLQGSDDAFVAGLLQGIGKLALTQQLGEAYTSLTAKIQLFPATGGDPLRDVEHAAFGFDNYTLTAAMLRAWKLPEQYARAIELQAKPHTIRTLRGDDARMPQILRLADLTGKLVGGRQLAVLPSLLEEGAEYVGMSRRGLNRVVTELQPKVDSLAEAMRVDLEEHRDYEQTLLDAHAELKLVSEQAAKQLMSLPIESDQHDRLCHELLSEANELTHSMRQFLAMRRSERLNVARGDGPQTGPRRPRSANARLPGEERLRTEAIRVSTECRASRSELSIVMFKALGETDDAAEALQSEFAANSPTEEAIWTSGSPLKAAVILPRVDRATAVRFADEAVAWFAGWAPQAELKAGVATITAVPNRFETLNLIEAAERCLSAACHHGNAPVKSIEVY</sequence>
<organism evidence="3 4">
    <name type="scientific">Pseudobythopirellula maris</name>
    <dbReference type="NCBI Taxonomy" id="2527991"/>
    <lineage>
        <taxon>Bacteria</taxon>
        <taxon>Pseudomonadati</taxon>
        <taxon>Planctomycetota</taxon>
        <taxon>Planctomycetia</taxon>
        <taxon>Pirellulales</taxon>
        <taxon>Lacipirellulaceae</taxon>
        <taxon>Pseudobythopirellula</taxon>
    </lineage>
</organism>
<evidence type="ECO:0000313" key="4">
    <source>
        <dbReference type="Proteomes" id="UP000315440"/>
    </source>
</evidence>
<dbReference type="PANTHER" id="PTHR33525:SF3">
    <property type="entry name" value="RIBONUCLEASE Y"/>
    <property type="match status" value="1"/>
</dbReference>
<gene>
    <name evidence="3" type="ORF">Mal64_16370</name>
</gene>
<proteinExistence type="predicted"/>
<protein>
    <submittedName>
        <fullName evidence="3">HDOD domain protein</fullName>
    </submittedName>
</protein>
<comment type="caution">
    <text evidence="3">The sequence shown here is derived from an EMBL/GenBank/DDBJ whole genome shotgun (WGS) entry which is preliminary data.</text>
</comment>
<dbReference type="PROSITE" id="PS51833">
    <property type="entry name" value="HDOD"/>
    <property type="match status" value="1"/>
</dbReference>
<dbReference type="AlphaFoldDB" id="A0A5C5ZLZ0"/>
<reference evidence="3 4" key="1">
    <citation type="submission" date="2019-02" db="EMBL/GenBank/DDBJ databases">
        <title>Deep-cultivation of Planctomycetes and their phenomic and genomic characterization uncovers novel biology.</title>
        <authorList>
            <person name="Wiegand S."/>
            <person name="Jogler M."/>
            <person name="Boedeker C."/>
            <person name="Pinto D."/>
            <person name="Vollmers J."/>
            <person name="Rivas-Marin E."/>
            <person name="Kohn T."/>
            <person name="Peeters S.H."/>
            <person name="Heuer A."/>
            <person name="Rast P."/>
            <person name="Oberbeckmann S."/>
            <person name="Bunk B."/>
            <person name="Jeske O."/>
            <person name="Meyerdierks A."/>
            <person name="Storesund J.E."/>
            <person name="Kallscheuer N."/>
            <person name="Luecker S."/>
            <person name="Lage O.M."/>
            <person name="Pohl T."/>
            <person name="Merkel B.J."/>
            <person name="Hornburger P."/>
            <person name="Mueller R.-W."/>
            <person name="Bruemmer F."/>
            <person name="Labrenz M."/>
            <person name="Spormann A.M."/>
            <person name="Op Den Camp H."/>
            <person name="Overmann J."/>
            <person name="Amann R."/>
            <person name="Jetten M.S.M."/>
            <person name="Mascher T."/>
            <person name="Medema M.H."/>
            <person name="Devos D.P."/>
            <person name="Kaster A.-K."/>
            <person name="Ovreas L."/>
            <person name="Rohde M."/>
            <person name="Galperin M.Y."/>
            <person name="Jogler C."/>
        </authorList>
    </citation>
    <scope>NUCLEOTIDE SEQUENCE [LARGE SCALE GENOMIC DNA]</scope>
    <source>
        <strain evidence="3 4">Mal64</strain>
    </source>
</reference>
<evidence type="ECO:0000259" key="2">
    <source>
        <dbReference type="PROSITE" id="PS51833"/>
    </source>
</evidence>
<dbReference type="Gene3D" id="1.10.3210.10">
    <property type="entry name" value="Hypothetical protein af1432"/>
    <property type="match status" value="1"/>
</dbReference>
<dbReference type="OrthoDB" id="243535at2"/>
<dbReference type="Pfam" id="PF08668">
    <property type="entry name" value="HDOD"/>
    <property type="match status" value="1"/>
</dbReference>
<feature type="region of interest" description="Disordered" evidence="1">
    <location>
        <begin position="360"/>
        <end position="383"/>
    </location>
</feature>
<evidence type="ECO:0000256" key="1">
    <source>
        <dbReference type="SAM" id="MobiDB-lite"/>
    </source>
</evidence>
<dbReference type="RefSeq" id="WP_146398979.1">
    <property type="nucleotide sequence ID" value="NZ_SJPQ01000002.1"/>
</dbReference>
<dbReference type="Proteomes" id="UP000315440">
    <property type="component" value="Unassembled WGS sequence"/>
</dbReference>